<dbReference type="AlphaFoldDB" id="A0A839U8M0"/>
<name>A0A839U8M0_9HYPH</name>
<evidence type="ECO:0000313" key="3">
    <source>
        <dbReference type="Proteomes" id="UP000554520"/>
    </source>
</evidence>
<protein>
    <submittedName>
        <fullName evidence="2">Uncharacterized protein</fullName>
    </submittedName>
</protein>
<keyword evidence="3" id="KW-1185">Reference proteome</keyword>
<accession>A0A839U8M0</accession>
<dbReference type="EMBL" id="JACHXN010000012">
    <property type="protein sequence ID" value="MBB3147456.1"/>
    <property type="molecule type" value="Genomic_DNA"/>
</dbReference>
<dbReference type="RefSeq" id="WP_158482169.1">
    <property type="nucleotide sequence ID" value="NZ_JACHXN010000012.1"/>
</dbReference>
<comment type="caution">
    <text evidence="2">The sequence shown here is derived from an EMBL/GenBank/DDBJ whole genome shotgun (WGS) entry which is preliminary data.</text>
</comment>
<reference evidence="2 3" key="1">
    <citation type="submission" date="2020-08" db="EMBL/GenBank/DDBJ databases">
        <title>Genomic Encyclopedia of Type Strains, Phase III (KMG-III): the genomes of soil and plant-associated and newly described type strains.</title>
        <authorList>
            <person name="Whitman W."/>
        </authorList>
    </citation>
    <scope>NUCLEOTIDE SEQUENCE [LARGE SCALE GENOMIC DNA]</scope>
    <source>
        <strain evidence="2 3">CECT 7015</strain>
    </source>
</reference>
<keyword evidence="1" id="KW-0812">Transmembrane</keyword>
<dbReference type="Proteomes" id="UP000554520">
    <property type="component" value="Unassembled WGS sequence"/>
</dbReference>
<keyword evidence="1" id="KW-0472">Membrane</keyword>
<sequence>MLPRSGIYYAAQHMHHAQRVTLPPHKIQDSEITSAGYREELGVFLRLWLVILAGVAVILLSSWLVTG</sequence>
<feature type="transmembrane region" description="Helical" evidence="1">
    <location>
        <begin position="43"/>
        <end position="65"/>
    </location>
</feature>
<gene>
    <name evidence="2" type="ORF">FHS21_003876</name>
</gene>
<evidence type="ECO:0000256" key="1">
    <source>
        <dbReference type="SAM" id="Phobius"/>
    </source>
</evidence>
<evidence type="ECO:0000313" key="2">
    <source>
        <dbReference type="EMBL" id="MBB3147456.1"/>
    </source>
</evidence>
<organism evidence="2 3">
    <name type="scientific">Phyllobacterium trifolii</name>
    <dbReference type="NCBI Taxonomy" id="300193"/>
    <lineage>
        <taxon>Bacteria</taxon>
        <taxon>Pseudomonadati</taxon>
        <taxon>Pseudomonadota</taxon>
        <taxon>Alphaproteobacteria</taxon>
        <taxon>Hyphomicrobiales</taxon>
        <taxon>Phyllobacteriaceae</taxon>
        <taxon>Phyllobacterium</taxon>
    </lineage>
</organism>
<keyword evidence="1" id="KW-1133">Transmembrane helix</keyword>
<proteinExistence type="predicted"/>